<protein>
    <recommendedName>
        <fullName evidence="2">RNase H type-1 domain-containing protein</fullName>
    </recommendedName>
</protein>
<accession>A0A834G7V7</accession>
<evidence type="ECO:0000256" key="1">
    <source>
        <dbReference type="SAM" id="Coils"/>
    </source>
</evidence>
<dbReference type="Gene3D" id="3.30.420.10">
    <property type="entry name" value="Ribonuclease H-like superfamily/Ribonuclease H"/>
    <property type="match status" value="1"/>
</dbReference>
<dbReference type="SUPFAM" id="SSF53098">
    <property type="entry name" value="Ribonuclease H-like"/>
    <property type="match status" value="1"/>
</dbReference>
<dbReference type="Proteomes" id="UP000626092">
    <property type="component" value="Unassembled WGS sequence"/>
</dbReference>
<keyword evidence="4" id="KW-1185">Reference proteome</keyword>
<dbReference type="PANTHER" id="PTHR48475">
    <property type="entry name" value="RIBONUCLEASE H"/>
    <property type="match status" value="1"/>
</dbReference>
<feature type="domain" description="RNase H type-1" evidence="2">
    <location>
        <begin position="4"/>
        <end position="67"/>
    </location>
</feature>
<dbReference type="EMBL" id="WJXA01000011">
    <property type="protein sequence ID" value="KAF7127547.1"/>
    <property type="molecule type" value="Genomic_DNA"/>
</dbReference>
<keyword evidence="1" id="KW-0175">Coiled coil</keyword>
<dbReference type="InterPro" id="IPR012337">
    <property type="entry name" value="RNaseH-like_sf"/>
</dbReference>
<dbReference type="GO" id="GO:0004523">
    <property type="term" value="F:RNA-DNA hybrid ribonuclease activity"/>
    <property type="evidence" value="ECO:0007669"/>
    <property type="project" value="InterPro"/>
</dbReference>
<dbReference type="GO" id="GO:0003676">
    <property type="term" value="F:nucleic acid binding"/>
    <property type="evidence" value="ECO:0007669"/>
    <property type="project" value="InterPro"/>
</dbReference>
<gene>
    <name evidence="3" type="ORF">RHSIM_Rhsim11G0065500</name>
</gene>
<feature type="coiled-coil region" evidence="1">
    <location>
        <begin position="143"/>
        <end position="170"/>
    </location>
</feature>
<reference evidence="3" key="1">
    <citation type="submission" date="2019-11" db="EMBL/GenBank/DDBJ databases">
        <authorList>
            <person name="Liu Y."/>
            <person name="Hou J."/>
            <person name="Li T.-Q."/>
            <person name="Guan C.-H."/>
            <person name="Wu X."/>
            <person name="Wu H.-Z."/>
            <person name="Ling F."/>
            <person name="Zhang R."/>
            <person name="Shi X.-G."/>
            <person name="Ren J.-P."/>
            <person name="Chen E.-F."/>
            <person name="Sun J.-M."/>
        </authorList>
    </citation>
    <scope>NUCLEOTIDE SEQUENCE</scope>
    <source>
        <strain evidence="3">Adult_tree_wgs_1</strain>
        <tissue evidence="3">Leaves</tissue>
    </source>
</reference>
<dbReference type="PANTHER" id="PTHR48475:SF1">
    <property type="entry name" value="RNASE H TYPE-1 DOMAIN-CONTAINING PROTEIN"/>
    <property type="match status" value="1"/>
</dbReference>
<evidence type="ECO:0000313" key="3">
    <source>
        <dbReference type="EMBL" id="KAF7127547.1"/>
    </source>
</evidence>
<dbReference type="OrthoDB" id="5596291at2759"/>
<dbReference type="InterPro" id="IPR002156">
    <property type="entry name" value="RNaseH_domain"/>
</dbReference>
<dbReference type="InterPro" id="IPR036397">
    <property type="entry name" value="RNaseH_sf"/>
</dbReference>
<name>A0A834G7V7_RHOSS</name>
<dbReference type="AlphaFoldDB" id="A0A834G7V7"/>
<comment type="caution">
    <text evidence="3">The sequence shown here is derived from an EMBL/GenBank/DDBJ whole genome shotgun (WGS) entry which is preliminary data.</text>
</comment>
<dbReference type="Pfam" id="PF13456">
    <property type="entry name" value="RVT_3"/>
    <property type="match status" value="1"/>
</dbReference>
<organism evidence="3 4">
    <name type="scientific">Rhododendron simsii</name>
    <name type="common">Sims's rhododendron</name>
    <dbReference type="NCBI Taxonomy" id="118357"/>
    <lineage>
        <taxon>Eukaryota</taxon>
        <taxon>Viridiplantae</taxon>
        <taxon>Streptophyta</taxon>
        <taxon>Embryophyta</taxon>
        <taxon>Tracheophyta</taxon>
        <taxon>Spermatophyta</taxon>
        <taxon>Magnoliopsida</taxon>
        <taxon>eudicotyledons</taxon>
        <taxon>Gunneridae</taxon>
        <taxon>Pentapetalae</taxon>
        <taxon>asterids</taxon>
        <taxon>Ericales</taxon>
        <taxon>Ericaceae</taxon>
        <taxon>Ericoideae</taxon>
        <taxon>Rhodoreae</taxon>
        <taxon>Rhododendron</taxon>
    </lineage>
</organism>
<sequence length="242" mass="28201">MKIVDLEIFGDSKLIINQLCGDYEVRKDDLVLYFQYANHLLKNLEGVTLEHVPREENRMADALANLATTLALQEVENFNVHVCEQWILPQLLDCRFEEANAITILPIEDNDWRQPLIDYLQHGKLPNDRLTDEENAKLRLFKLEALDEKRLEAQQQLECYQAQISKAFNKKVKPRSFKFGDLVLALRRPIITNRRTGNKFLSKWDGPYVVVEVYNSGAYKIADEQGFRIGPINGKFLKRYYP</sequence>
<proteinExistence type="predicted"/>
<evidence type="ECO:0000259" key="2">
    <source>
        <dbReference type="Pfam" id="PF13456"/>
    </source>
</evidence>
<evidence type="ECO:0000313" key="4">
    <source>
        <dbReference type="Proteomes" id="UP000626092"/>
    </source>
</evidence>